<dbReference type="EMBL" id="GDID01002654">
    <property type="protein sequence ID" value="JAP93952.1"/>
    <property type="molecule type" value="Transcribed_RNA"/>
</dbReference>
<dbReference type="AlphaFoldDB" id="A0A146KAU1"/>
<proteinExistence type="predicted"/>
<feature type="non-terminal residue" evidence="1">
    <location>
        <position position="1"/>
    </location>
</feature>
<name>A0A146KAU1_9EUKA</name>
<reference evidence="1" key="1">
    <citation type="submission" date="2015-07" db="EMBL/GenBank/DDBJ databases">
        <title>Adaptation to a free-living lifestyle via gene acquisitions in the diplomonad Trepomonas sp. PC1.</title>
        <authorList>
            <person name="Xu F."/>
            <person name="Jerlstrom-Hultqvist J."/>
            <person name="Kolisko M."/>
            <person name="Simpson A.G.B."/>
            <person name="Roger A.J."/>
            <person name="Svard S.G."/>
            <person name="Andersson J.O."/>
        </authorList>
    </citation>
    <scope>NUCLEOTIDE SEQUENCE</scope>
    <source>
        <strain evidence="1">PC1</strain>
    </source>
</reference>
<organism evidence="1">
    <name type="scientific">Trepomonas sp. PC1</name>
    <dbReference type="NCBI Taxonomy" id="1076344"/>
    <lineage>
        <taxon>Eukaryota</taxon>
        <taxon>Metamonada</taxon>
        <taxon>Diplomonadida</taxon>
        <taxon>Hexamitidae</taxon>
        <taxon>Hexamitinae</taxon>
        <taxon>Trepomonas</taxon>
    </lineage>
</organism>
<sequence>ATCQTEFAYLYNFPEQYKRQEKFYGKLYKQATALTKQYAQLATCQTEFAETLEMFATSEPSFIRQPIRQFSNLLLNQATMIAQSLPQLELTMKCFSCQDEISAMQHFASQLKSSKSSDFNQQFVMNAANYQQNRANSVRNALSQMSQVFMGLGADFLQQATNLRRAAGQISDKCGKVDVAFKCAQMDLGMDVQELLGVKLVENDQRQLQNLRVYKKADGKQFKKVKQVPDFEVQQQFSQKIPEFQLKNEGNELLKTDLDPIPVQLTVLDEGRDQAVQPETVIKNSIYVDKEKNSKKMEFANVEENKEIDTVNPKEQKEAKSTKFKQYSFGSSLFEESDHVNEFDTEIELKALQNVKQSDTLQMQIKQMDDMIEQMARDQGKEQKPVLTKEEKKLAPIQKVDREKKLQDAQNLIVKAMNMQ</sequence>
<evidence type="ECO:0000313" key="1">
    <source>
        <dbReference type="EMBL" id="JAP93952.1"/>
    </source>
</evidence>
<gene>
    <name evidence="1" type="ORF">TPC1_13565</name>
</gene>
<protein>
    <submittedName>
        <fullName evidence="1">Uncharacterized protein</fullName>
    </submittedName>
</protein>
<accession>A0A146KAU1</accession>